<evidence type="ECO:0000259" key="1">
    <source>
        <dbReference type="PROSITE" id="PS50181"/>
    </source>
</evidence>
<evidence type="ECO:0000313" key="3">
    <source>
        <dbReference type="Proteomes" id="UP000026962"/>
    </source>
</evidence>
<dbReference type="STRING" id="4537.A0A0E0KDW8"/>
<dbReference type="EnsemblPlants" id="OPUNC03G17100.1">
    <property type="protein sequence ID" value="OPUNC03G17100.1"/>
    <property type="gene ID" value="OPUNC03G17100"/>
</dbReference>
<dbReference type="SUPFAM" id="SSF81383">
    <property type="entry name" value="F-box domain"/>
    <property type="match status" value="1"/>
</dbReference>
<dbReference type="PROSITE" id="PS50181">
    <property type="entry name" value="FBOX"/>
    <property type="match status" value="1"/>
</dbReference>
<organism evidence="2">
    <name type="scientific">Oryza punctata</name>
    <name type="common">Red rice</name>
    <dbReference type="NCBI Taxonomy" id="4537"/>
    <lineage>
        <taxon>Eukaryota</taxon>
        <taxon>Viridiplantae</taxon>
        <taxon>Streptophyta</taxon>
        <taxon>Embryophyta</taxon>
        <taxon>Tracheophyta</taxon>
        <taxon>Spermatophyta</taxon>
        <taxon>Magnoliopsida</taxon>
        <taxon>Liliopsida</taxon>
        <taxon>Poales</taxon>
        <taxon>Poaceae</taxon>
        <taxon>BOP clade</taxon>
        <taxon>Oryzoideae</taxon>
        <taxon>Oryzeae</taxon>
        <taxon>Oryzinae</taxon>
        <taxon>Oryza</taxon>
    </lineage>
</organism>
<sequence>MEQLDQDLNLINLVDLLPDDVLADILRRLTPRRLATCRCVCKPWRAAIDGHHLLRADLLPLSLGGIFLNFYEVWPSLFLHRPSMPRPAVISGKFEDYTPCATNNVVDHCNGLLLLRKRYVVNPATQLLAIFPKAPRPWPGITRSFDHDEHLVFDPTVSPYYEVFLIPCVTPKEFVSKKLRPKVEGSEWPPSPCILRVFSLTTWKWEERSFVREGEAVGTIADMRSQSLLEQYNAVYWKRALYVHRQTNFVMRISPSKSKYQVIKSPIGSGQDAYADPFLARSEKGVYLALLYQCRLRVWILDESCEQMKWESKYDKKIQLSFQRWNYDKKSARPWTLQHFNCHDAYDEDDINYNAEVVERKFEWDSDSDDVLDLEDRVQRIKKSIGFSLGYL</sequence>
<dbReference type="HOGENOM" id="CLU_030606_0_0_1"/>
<keyword evidence="3" id="KW-1185">Reference proteome</keyword>
<name>A0A0E0KDW8_ORYPU</name>
<dbReference type="Gramene" id="OPUNC03G17100.1">
    <property type="protein sequence ID" value="OPUNC03G17100.1"/>
    <property type="gene ID" value="OPUNC03G17100"/>
</dbReference>
<dbReference type="Gene3D" id="1.20.1280.50">
    <property type="match status" value="1"/>
</dbReference>
<dbReference type="AlphaFoldDB" id="A0A0E0KDW8"/>
<dbReference type="eggNOG" id="ENOG502R3XA">
    <property type="taxonomic scope" value="Eukaryota"/>
</dbReference>
<dbReference type="SMART" id="SM00256">
    <property type="entry name" value="FBOX"/>
    <property type="match status" value="1"/>
</dbReference>
<evidence type="ECO:0000313" key="2">
    <source>
        <dbReference type="EnsemblPlants" id="OPUNC03G17100.1"/>
    </source>
</evidence>
<accession>A0A0E0KDW8</accession>
<dbReference type="PANTHER" id="PTHR34591">
    <property type="entry name" value="OS03G0653100 PROTEIN-RELATED"/>
    <property type="match status" value="1"/>
</dbReference>
<reference evidence="2" key="2">
    <citation type="submission" date="2018-05" db="EMBL/GenBank/DDBJ databases">
        <title>OpunRS2 (Oryza punctata Reference Sequence Version 2).</title>
        <authorList>
            <person name="Zhang J."/>
            <person name="Kudrna D."/>
            <person name="Lee S."/>
            <person name="Talag J."/>
            <person name="Welchert J."/>
            <person name="Wing R.A."/>
        </authorList>
    </citation>
    <scope>NUCLEOTIDE SEQUENCE [LARGE SCALE GENOMIC DNA]</scope>
</reference>
<dbReference type="InterPro" id="IPR036047">
    <property type="entry name" value="F-box-like_dom_sf"/>
</dbReference>
<feature type="domain" description="F-box" evidence="1">
    <location>
        <begin position="11"/>
        <end position="57"/>
    </location>
</feature>
<dbReference type="InterPro" id="IPR001810">
    <property type="entry name" value="F-box_dom"/>
</dbReference>
<protein>
    <recommendedName>
        <fullName evidence="1">F-box domain-containing protein</fullName>
    </recommendedName>
</protein>
<proteinExistence type="predicted"/>
<dbReference type="Proteomes" id="UP000026962">
    <property type="component" value="Chromosome 3"/>
</dbReference>
<reference evidence="2" key="1">
    <citation type="submission" date="2015-04" db="UniProtKB">
        <authorList>
            <consortium name="EnsemblPlants"/>
        </authorList>
    </citation>
    <scope>IDENTIFICATION</scope>
</reference>
<dbReference type="Pfam" id="PF00646">
    <property type="entry name" value="F-box"/>
    <property type="match status" value="1"/>
</dbReference>
<dbReference type="OMA" id="VEGSEWP"/>